<dbReference type="Pfam" id="PF02116">
    <property type="entry name" value="STE2"/>
    <property type="match status" value="1"/>
</dbReference>
<proteinExistence type="predicted"/>
<dbReference type="GO" id="GO:0038038">
    <property type="term" value="C:G protein-coupled receptor homodimeric complex"/>
    <property type="evidence" value="ECO:0007669"/>
    <property type="project" value="TreeGrafter"/>
</dbReference>
<dbReference type="PANTHER" id="PTHR28009:SF1">
    <property type="entry name" value="PHEROMONE ALPHA FACTOR RECEPTOR"/>
    <property type="match status" value="1"/>
</dbReference>
<dbReference type="STRING" id="857340.A0A086SWK6"/>
<dbReference type="GO" id="GO:0004932">
    <property type="term" value="F:mating-type factor pheromone receptor activity"/>
    <property type="evidence" value="ECO:0007669"/>
    <property type="project" value="InterPro"/>
</dbReference>
<dbReference type="InterPro" id="IPR000366">
    <property type="entry name" value="GPCR_STE2"/>
</dbReference>
<reference evidence="3" key="1">
    <citation type="journal article" date="2014" name="Genome Announc.">
        <title>Genome sequence and annotation of Acremonium chrysogenum, producer of the beta-lactam antibiotic cephalosporin C.</title>
        <authorList>
            <person name="Terfehr D."/>
            <person name="Dahlmann T.A."/>
            <person name="Specht T."/>
            <person name="Zadra I."/>
            <person name="Kuernsteiner H."/>
            <person name="Kueck U."/>
        </authorList>
    </citation>
    <scope>NUCLEOTIDE SEQUENCE [LARGE SCALE GENOMIC DNA]</scope>
    <source>
        <strain evidence="3">ATCC 11550 / CBS 779.69 / DSM 880 / IAM 14645 / JCM 23072 / IMI 49137</strain>
    </source>
</reference>
<evidence type="ECO:0000256" key="1">
    <source>
        <dbReference type="SAM" id="Phobius"/>
    </source>
</evidence>
<feature type="transmembrane region" description="Helical" evidence="1">
    <location>
        <begin position="41"/>
        <end position="60"/>
    </location>
</feature>
<feature type="transmembrane region" description="Helical" evidence="1">
    <location>
        <begin position="153"/>
        <end position="176"/>
    </location>
</feature>
<dbReference type="GO" id="GO:0000750">
    <property type="term" value="P:pheromone-dependent signal transduction involved in conjugation with cellular fusion"/>
    <property type="evidence" value="ECO:0007669"/>
    <property type="project" value="TreeGrafter"/>
</dbReference>
<feature type="transmembrane region" description="Helical" evidence="1">
    <location>
        <begin position="72"/>
        <end position="93"/>
    </location>
</feature>
<protein>
    <submittedName>
        <fullName evidence="2">Uncharacterized protein</fullName>
    </submittedName>
</protein>
<comment type="caution">
    <text evidence="2">The sequence shown here is derived from an EMBL/GenBank/DDBJ whole genome shotgun (WGS) entry which is preliminary data.</text>
</comment>
<feature type="transmembrane region" description="Helical" evidence="1">
    <location>
        <begin position="113"/>
        <end position="132"/>
    </location>
</feature>
<keyword evidence="1" id="KW-1133">Transmembrane helix</keyword>
<keyword evidence="3" id="KW-1185">Reference proteome</keyword>
<sequence length="351" mass="38121">MDGFDRHAQSVRFFGPDGKTNVSVPIPEIDKFNAESLSMCLNFGIQIGVCVAMLLVLLVMTPSSKFKRASTILHVVALGVCIIRTGLLTAFYLSPFNEFYNYFAGDYSSVSAHHYHVSVVANVFNLLLVIVVEAALMNQAWAMVHLWPSISKYAVVSMSLIVTLQTVGWRTAYVVFLNKFALAADSPISGVWIAEAGYITNAVSICWYCAVFNAKLVLHIATRRGVLPSLQTLTPMEVLVVTNGLLMVVPGTLAAQRLSQYYESRNDTSANQSQTICPSTTNDSSQPLKAVSRYFAVGGHPGTTPQTSISSRCEAGPAKRCPDYADIELAVVDGEGVSSGKLRVVHGIEQR</sequence>
<dbReference type="HOGENOM" id="CLU_035056_0_1_1"/>
<dbReference type="CDD" id="cd14939">
    <property type="entry name" value="7tmD_STE2"/>
    <property type="match status" value="1"/>
</dbReference>
<dbReference type="PRINTS" id="PR00250">
    <property type="entry name" value="GPCRSTE2"/>
</dbReference>
<dbReference type="PANTHER" id="PTHR28009">
    <property type="entry name" value="PHEROMONE ALPHA FACTOR RECEPTOR"/>
    <property type="match status" value="1"/>
</dbReference>
<dbReference type="Proteomes" id="UP000029964">
    <property type="component" value="Unassembled WGS sequence"/>
</dbReference>
<keyword evidence="1" id="KW-0472">Membrane</keyword>
<evidence type="ECO:0000313" key="2">
    <source>
        <dbReference type="EMBL" id="KFH41488.1"/>
    </source>
</evidence>
<dbReference type="InterPro" id="IPR027458">
    <property type="entry name" value="STE2_TM1-TM2_sf"/>
</dbReference>
<dbReference type="EMBL" id="JPKY01000126">
    <property type="protein sequence ID" value="KFH41488.1"/>
    <property type="molecule type" value="Genomic_DNA"/>
</dbReference>
<name>A0A086SWK6_HAPC1</name>
<dbReference type="OrthoDB" id="5402633at2759"/>
<organism evidence="2 3">
    <name type="scientific">Hapsidospora chrysogenum (strain ATCC 11550 / CBS 779.69 / DSM 880 / IAM 14645 / JCM 23072 / IMI 49137)</name>
    <name type="common">Acremonium chrysogenum</name>
    <dbReference type="NCBI Taxonomy" id="857340"/>
    <lineage>
        <taxon>Eukaryota</taxon>
        <taxon>Fungi</taxon>
        <taxon>Dikarya</taxon>
        <taxon>Ascomycota</taxon>
        <taxon>Pezizomycotina</taxon>
        <taxon>Sordariomycetes</taxon>
        <taxon>Hypocreomycetidae</taxon>
        <taxon>Hypocreales</taxon>
        <taxon>Bionectriaceae</taxon>
        <taxon>Hapsidospora</taxon>
    </lineage>
</organism>
<dbReference type="AlphaFoldDB" id="A0A086SWK6"/>
<accession>A0A086SWK6</accession>
<keyword evidence="1" id="KW-0812">Transmembrane</keyword>
<evidence type="ECO:0000313" key="3">
    <source>
        <dbReference type="Proteomes" id="UP000029964"/>
    </source>
</evidence>
<dbReference type="Gene3D" id="1.10.287.920">
    <property type="entry name" value="Pheromone alpha factor receptor"/>
    <property type="match status" value="1"/>
</dbReference>
<feature type="transmembrane region" description="Helical" evidence="1">
    <location>
        <begin position="196"/>
        <end position="218"/>
    </location>
</feature>
<gene>
    <name evidence="2" type="ORF">ACRE_077920</name>
</gene>